<name>A0A6S7G6F3_PARCT</name>
<dbReference type="Proteomes" id="UP001152795">
    <property type="component" value="Unassembled WGS sequence"/>
</dbReference>
<dbReference type="OrthoDB" id="1936208at2759"/>
<reference evidence="8" key="1">
    <citation type="submission" date="2020-04" db="EMBL/GenBank/DDBJ databases">
        <authorList>
            <person name="Alioto T."/>
            <person name="Alioto T."/>
            <person name="Gomez Garrido J."/>
        </authorList>
    </citation>
    <scope>NUCLEOTIDE SEQUENCE</scope>
    <source>
        <strain evidence="8">A484AB</strain>
    </source>
</reference>
<dbReference type="InterPro" id="IPR038900">
    <property type="entry name" value="TMC"/>
</dbReference>
<dbReference type="InterPro" id="IPR012496">
    <property type="entry name" value="TMC_dom"/>
</dbReference>
<evidence type="ECO:0000256" key="6">
    <source>
        <dbReference type="SAM" id="MobiDB-lite"/>
    </source>
</evidence>
<organism evidence="8 9">
    <name type="scientific">Paramuricea clavata</name>
    <name type="common">Red gorgonian</name>
    <name type="synonym">Violescent sea-whip</name>
    <dbReference type="NCBI Taxonomy" id="317549"/>
    <lineage>
        <taxon>Eukaryota</taxon>
        <taxon>Metazoa</taxon>
        <taxon>Cnidaria</taxon>
        <taxon>Anthozoa</taxon>
        <taxon>Octocorallia</taxon>
        <taxon>Malacalcyonacea</taxon>
        <taxon>Plexauridae</taxon>
        <taxon>Paramuricea</taxon>
    </lineage>
</organism>
<proteinExistence type="inferred from homology"/>
<comment type="subcellular location">
    <subcellularLocation>
        <location evidence="1">Membrane</location>
        <topology evidence="1">Multi-pass membrane protein</topology>
    </subcellularLocation>
</comment>
<dbReference type="GO" id="GO:0008381">
    <property type="term" value="F:mechanosensitive monoatomic ion channel activity"/>
    <property type="evidence" value="ECO:0007669"/>
    <property type="project" value="TreeGrafter"/>
</dbReference>
<comment type="similarity">
    <text evidence="2">Belongs to the TMC family.</text>
</comment>
<feature type="transmembrane region" description="Helical" evidence="7">
    <location>
        <begin position="677"/>
        <end position="701"/>
    </location>
</feature>
<evidence type="ECO:0000256" key="5">
    <source>
        <dbReference type="ARBA" id="ARBA00023136"/>
    </source>
</evidence>
<comment type="caution">
    <text evidence="8">The sequence shown here is derived from an EMBL/GenBank/DDBJ whole genome shotgun (WGS) entry which is preliminary data.</text>
</comment>
<feature type="transmembrane region" description="Helical" evidence="7">
    <location>
        <begin position="389"/>
        <end position="411"/>
    </location>
</feature>
<sequence>MHNRRVGPLAVQTKPDGETNMASDVEEGRGDIALNSFEDEDSNDDEEGLGNSRSNKLFEGLPSHINNRNVAGGPSQSAGNRRGVSLHRRTSSGRRSQESATDQADGQVIDIEDENHSVDRGESYKAMAAPMATKRSVRKARMSNQSYTKSLSFWKAFKLRTAMWWHLTKQSIEEGIHAMELWKGHLKEVEGQFGNGVLSFFLFLKWLLFLDLLIFIIQFCFISVPKLVLPEPAIHANSSCPATQNLDYTSGKGAGNLVVDFMTGQGWINTTIMFYSSYPATTLVSDDGDTTYKLPLAYLLVGAAYLLLSLLLMVSSLAKNFQQSYIEGGGQFYSFCNKAFASWDFCITDEKTAKIRSQNFINDIEGTLSELKRLEEIKNRSSKKKFKLYTVRFLIIMVVMGILASSIYGIFITTEIALEAAGESTDGNFLDTVKRYASSLTISALNLFIPPVFAVLCTFEEYSPSFELAMNLLRTVLLKLASVASLVITLFIEASKREDCDRCWENQIAAQMYMLVWLDFIIVLFTTLIVDLVYRLLFDHTRVMRKFAPAPEFDIPRNVLELVYGQSLIWIGCYFSPLMAAMGVAKLFIMFYAKKIGLMYNCKPSSKPYNSSRANYLFTMLLLLSYLICLVAIGYSITRIKTSCCGPFSNTDCEDSMRMYNVVPNEINTWPQVLQDIIRFVGTVSFIFPFAVILCLLLYYFRSMNKAHQHMIDMLKDQLILEGRDKRFLMERLLADAQKKQLADEFPTNPVESNTATTVDN</sequence>
<keyword evidence="3 7" id="KW-0812">Transmembrane</keyword>
<dbReference type="PANTHER" id="PTHR23302:SF24">
    <property type="entry name" value="TMC DOMAIN-CONTAINING PROTEIN"/>
    <property type="match status" value="1"/>
</dbReference>
<feature type="transmembrane region" description="Helical" evidence="7">
    <location>
        <begin position="472"/>
        <end position="492"/>
    </location>
</feature>
<gene>
    <name evidence="8" type="ORF">PACLA_8A044962</name>
</gene>
<keyword evidence="4 7" id="KW-1133">Transmembrane helix</keyword>
<evidence type="ECO:0000256" key="2">
    <source>
        <dbReference type="ARBA" id="ARBA00006510"/>
    </source>
</evidence>
<feature type="compositionally biased region" description="Polar residues" evidence="6">
    <location>
        <begin position="64"/>
        <end position="79"/>
    </location>
</feature>
<dbReference type="GO" id="GO:0005886">
    <property type="term" value="C:plasma membrane"/>
    <property type="evidence" value="ECO:0007669"/>
    <property type="project" value="InterPro"/>
</dbReference>
<evidence type="ECO:0000313" key="8">
    <source>
        <dbReference type="EMBL" id="CAB3988804.1"/>
    </source>
</evidence>
<feature type="transmembrane region" description="Helical" evidence="7">
    <location>
        <begin position="614"/>
        <end position="637"/>
    </location>
</feature>
<dbReference type="AlphaFoldDB" id="A0A6S7G6F3"/>
<evidence type="ECO:0000256" key="7">
    <source>
        <dbReference type="SAM" id="Phobius"/>
    </source>
</evidence>
<feature type="transmembrane region" description="Helical" evidence="7">
    <location>
        <begin position="197"/>
        <end position="224"/>
    </location>
</feature>
<evidence type="ECO:0000313" key="9">
    <source>
        <dbReference type="Proteomes" id="UP001152795"/>
    </source>
</evidence>
<feature type="region of interest" description="Disordered" evidence="6">
    <location>
        <begin position="1"/>
        <end position="115"/>
    </location>
</feature>
<feature type="transmembrane region" description="Helical" evidence="7">
    <location>
        <begin position="568"/>
        <end position="593"/>
    </location>
</feature>
<dbReference type="PANTHER" id="PTHR23302">
    <property type="entry name" value="TRANSMEMBRANE CHANNEL-RELATED"/>
    <property type="match status" value="1"/>
</dbReference>
<dbReference type="EMBL" id="CACRXK020001383">
    <property type="protein sequence ID" value="CAB3988804.1"/>
    <property type="molecule type" value="Genomic_DNA"/>
</dbReference>
<evidence type="ECO:0000256" key="3">
    <source>
        <dbReference type="ARBA" id="ARBA00022692"/>
    </source>
</evidence>
<accession>A0A6S7G6F3</accession>
<feature type="compositionally biased region" description="Acidic residues" evidence="6">
    <location>
        <begin position="37"/>
        <end position="48"/>
    </location>
</feature>
<keyword evidence="9" id="KW-1185">Reference proteome</keyword>
<feature type="transmembrane region" description="Helical" evidence="7">
    <location>
        <begin position="513"/>
        <end position="537"/>
    </location>
</feature>
<protein>
    <submittedName>
        <fullName evidence="8">Transmembrane channel 7</fullName>
    </submittedName>
</protein>
<evidence type="ECO:0000256" key="4">
    <source>
        <dbReference type="ARBA" id="ARBA00022989"/>
    </source>
</evidence>
<dbReference type="Pfam" id="PF07810">
    <property type="entry name" value="TMC"/>
    <property type="match status" value="1"/>
</dbReference>
<keyword evidence="5 7" id="KW-0472">Membrane</keyword>
<feature type="transmembrane region" description="Helical" evidence="7">
    <location>
        <begin position="296"/>
        <end position="314"/>
    </location>
</feature>
<evidence type="ECO:0000256" key="1">
    <source>
        <dbReference type="ARBA" id="ARBA00004141"/>
    </source>
</evidence>